<dbReference type="SUPFAM" id="SSF47370">
    <property type="entry name" value="Bromodomain"/>
    <property type="match status" value="1"/>
</dbReference>
<dbReference type="InterPro" id="IPR036427">
    <property type="entry name" value="Bromodomain-like_sf"/>
</dbReference>
<sequence>MEDFRHRADEMSTKVDELEQRLNEVELYFSTTSKRQLNTSKSNSIVKYKDKNANFKKRQQDASRREAAAAKRMQELMRRFGTILRQDLLPIKVISHWYFASEFALCVSALTLQISQHNCAGPFMEPVDVVGLGLHDYFKVIEKPMDFRTIKTKMEAKDGTGYKNVREIFADVMLIFENAMKYNKEGDDVHVMATTLLAKFEEKWLQLLPKVDEEEKRRKVEDAESQFDMQLAQEAAHAKLARDLSNELDKVELYLGELKELVLQNCRRMSSEEKRRLGTALTQLSPDDLNKALLIVAQNNPNFQATAEEVDLDIDAQSETTLWRLKFFVKEALQVTVTTGDNKSNHHHHHIDTNERKREICDAIATTSQKRSKKLP</sequence>
<keyword evidence="2 4" id="KW-0103">Bromodomain</keyword>
<organism evidence="8 9">
    <name type="scientific">Rhododendron griersonianum</name>
    <dbReference type="NCBI Taxonomy" id="479676"/>
    <lineage>
        <taxon>Eukaryota</taxon>
        <taxon>Viridiplantae</taxon>
        <taxon>Streptophyta</taxon>
        <taxon>Embryophyta</taxon>
        <taxon>Tracheophyta</taxon>
        <taxon>Spermatophyta</taxon>
        <taxon>Magnoliopsida</taxon>
        <taxon>eudicotyledons</taxon>
        <taxon>Gunneridae</taxon>
        <taxon>Pentapetalae</taxon>
        <taxon>asterids</taxon>
        <taxon>Ericales</taxon>
        <taxon>Ericaceae</taxon>
        <taxon>Ericoideae</taxon>
        <taxon>Rhodoreae</taxon>
        <taxon>Rhododendron</taxon>
    </lineage>
</organism>
<protein>
    <submittedName>
        <fullName evidence="8">Uncharacterized protein</fullName>
    </submittedName>
</protein>
<dbReference type="PANTHER" id="PTHR45926">
    <property type="entry name" value="OSJNBA0053K19.4 PROTEIN"/>
    <property type="match status" value="1"/>
</dbReference>
<comment type="caution">
    <text evidence="8">The sequence shown here is derived from an EMBL/GenBank/DDBJ whole genome shotgun (WGS) entry which is preliminary data.</text>
</comment>
<evidence type="ECO:0000256" key="4">
    <source>
        <dbReference type="PROSITE-ProRule" id="PRU00035"/>
    </source>
</evidence>
<feature type="coiled-coil region" evidence="5">
    <location>
        <begin position="1"/>
        <end position="28"/>
    </location>
</feature>
<evidence type="ECO:0000259" key="7">
    <source>
        <dbReference type="PROSITE" id="PS51525"/>
    </source>
</evidence>
<feature type="domain" description="NET" evidence="7">
    <location>
        <begin position="259"/>
        <end position="340"/>
    </location>
</feature>
<keyword evidence="9" id="KW-1185">Reference proteome</keyword>
<dbReference type="Gene3D" id="1.20.920.10">
    <property type="entry name" value="Bromodomain-like"/>
    <property type="match status" value="1"/>
</dbReference>
<evidence type="ECO:0000256" key="3">
    <source>
        <dbReference type="ARBA" id="ARBA00023163"/>
    </source>
</evidence>
<dbReference type="InterPro" id="IPR027353">
    <property type="entry name" value="NET_dom"/>
</dbReference>
<keyword evidence="3" id="KW-0804">Transcription</keyword>
<dbReference type="PRINTS" id="PR00503">
    <property type="entry name" value="BROMODOMAIN"/>
</dbReference>
<evidence type="ECO:0000313" key="8">
    <source>
        <dbReference type="EMBL" id="KAG5560408.1"/>
    </source>
</evidence>
<dbReference type="PROSITE" id="PS51525">
    <property type="entry name" value="NET"/>
    <property type="match status" value="1"/>
</dbReference>
<dbReference type="InterPro" id="IPR001487">
    <property type="entry name" value="Bromodomain"/>
</dbReference>
<dbReference type="Gene3D" id="1.20.1270.220">
    <property type="match status" value="1"/>
</dbReference>
<evidence type="ECO:0000256" key="5">
    <source>
        <dbReference type="SAM" id="Coils"/>
    </source>
</evidence>
<evidence type="ECO:0000256" key="2">
    <source>
        <dbReference type="ARBA" id="ARBA00023117"/>
    </source>
</evidence>
<dbReference type="SMART" id="SM00297">
    <property type="entry name" value="BROMO"/>
    <property type="match status" value="1"/>
</dbReference>
<evidence type="ECO:0000259" key="6">
    <source>
        <dbReference type="PROSITE" id="PS50014"/>
    </source>
</evidence>
<keyword evidence="5" id="KW-0175">Coiled coil</keyword>
<keyword evidence="1" id="KW-0805">Transcription regulation</keyword>
<dbReference type="InterPro" id="IPR038336">
    <property type="entry name" value="NET_sf"/>
</dbReference>
<gene>
    <name evidence="8" type="ORF">RHGRI_003652</name>
</gene>
<dbReference type="Proteomes" id="UP000823749">
    <property type="component" value="Chromosome 2"/>
</dbReference>
<evidence type="ECO:0000256" key="1">
    <source>
        <dbReference type="ARBA" id="ARBA00023015"/>
    </source>
</evidence>
<feature type="domain" description="Bromo" evidence="6">
    <location>
        <begin position="115"/>
        <end position="190"/>
    </location>
</feature>
<dbReference type="Pfam" id="PF17035">
    <property type="entry name" value="BET"/>
    <property type="match status" value="1"/>
</dbReference>
<proteinExistence type="predicted"/>
<reference evidence="8" key="1">
    <citation type="submission" date="2020-08" db="EMBL/GenBank/DDBJ databases">
        <title>Plant Genome Project.</title>
        <authorList>
            <person name="Zhang R.-G."/>
        </authorList>
    </citation>
    <scope>NUCLEOTIDE SEQUENCE</scope>
    <source>
        <strain evidence="8">WSP0</strain>
        <tissue evidence="8">Leaf</tissue>
    </source>
</reference>
<dbReference type="PROSITE" id="PS50014">
    <property type="entry name" value="BROMODOMAIN_2"/>
    <property type="match status" value="1"/>
</dbReference>
<dbReference type="EMBL" id="JACTNZ010000002">
    <property type="protein sequence ID" value="KAG5560408.1"/>
    <property type="molecule type" value="Genomic_DNA"/>
</dbReference>
<accession>A0AAV6L5T1</accession>
<dbReference type="Pfam" id="PF00439">
    <property type="entry name" value="Bromodomain"/>
    <property type="match status" value="1"/>
</dbReference>
<evidence type="ECO:0000313" key="9">
    <source>
        <dbReference type="Proteomes" id="UP000823749"/>
    </source>
</evidence>
<name>A0AAV6L5T1_9ERIC</name>
<dbReference type="AlphaFoldDB" id="A0AAV6L5T1"/>